<evidence type="ECO:0000313" key="1">
    <source>
        <dbReference type="EMBL" id="KAJ8679466.1"/>
    </source>
</evidence>
<proteinExistence type="predicted"/>
<keyword evidence="2" id="KW-1185">Reference proteome</keyword>
<evidence type="ECO:0000313" key="2">
    <source>
        <dbReference type="Proteomes" id="UP001239111"/>
    </source>
</evidence>
<reference evidence="1" key="1">
    <citation type="submission" date="2023-04" db="EMBL/GenBank/DDBJ databases">
        <title>A chromosome-level genome assembly of the parasitoid wasp Eretmocerus hayati.</title>
        <authorList>
            <person name="Zhong Y."/>
            <person name="Liu S."/>
            <person name="Liu Y."/>
        </authorList>
    </citation>
    <scope>NUCLEOTIDE SEQUENCE</scope>
    <source>
        <strain evidence="1">ZJU_SS_LIU_2023</strain>
    </source>
</reference>
<dbReference type="Proteomes" id="UP001239111">
    <property type="component" value="Chromosome 2"/>
</dbReference>
<organism evidence="1 2">
    <name type="scientific">Eretmocerus hayati</name>
    <dbReference type="NCBI Taxonomy" id="131215"/>
    <lineage>
        <taxon>Eukaryota</taxon>
        <taxon>Metazoa</taxon>
        <taxon>Ecdysozoa</taxon>
        <taxon>Arthropoda</taxon>
        <taxon>Hexapoda</taxon>
        <taxon>Insecta</taxon>
        <taxon>Pterygota</taxon>
        <taxon>Neoptera</taxon>
        <taxon>Endopterygota</taxon>
        <taxon>Hymenoptera</taxon>
        <taxon>Apocrita</taxon>
        <taxon>Proctotrupomorpha</taxon>
        <taxon>Chalcidoidea</taxon>
        <taxon>Aphelinidae</taxon>
        <taxon>Aphelininae</taxon>
        <taxon>Eretmocerus</taxon>
    </lineage>
</organism>
<gene>
    <name evidence="1" type="ORF">QAD02_015253</name>
</gene>
<protein>
    <submittedName>
        <fullName evidence="1">Uncharacterized protein</fullName>
    </submittedName>
</protein>
<dbReference type="EMBL" id="CM056742">
    <property type="protein sequence ID" value="KAJ8679466.1"/>
    <property type="molecule type" value="Genomic_DNA"/>
</dbReference>
<comment type="caution">
    <text evidence="1">The sequence shown here is derived from an EMBL/GenBank/DDBJ whole genome shotgun (WGS) entry which is preliminary data.</text>
</comment>
<name>A0ACC2P9D3_9HYME</name>
<sequence length="191" mass="21189">MVGQASLSGSGTVHTLFDFTKTDHVNNWTEYSDTVRSTGMSKAALVIQKSQIIQRAILFTLFVPKMSGSGFAGIRTETNFDLREYHYIAIKCRGQGVNFKYKMVLRHKGLGKDSAVYGQVFTVIESEFSVLKLSLDDFKPYFRGLPVSPEANPLDTSAITNIGIKIDNGPYLPENQSGVSVLEIDWIKALK</sequence>
<accession>A0ACC2P9D3</accession>